<name>A0A6A6HVQ0_9PLEO</name>
<gene>
    <name evidence="4" type="ORF">BU26DRAFT_495488</name>
</gene>
<dbReference type="InterPro" id="IPR040962">
    <property type="entry name" value="TPR_22"/>
</dbReference>
<sequence>MSTKSWLKAAKSAIDSKNWDEAVEQANAVLEKDPQNYFAKLFLGRANDGLGRYGEAAKAYNDATKIKPNDPQVWLGLRGLYEKQGPSKVDENTQVGLKLAEIYAAADDAHKSQTAIDKLVDHARRHGTKLQYARALSTQLPTSPIYSYLEGRLPNPSATYIRIAEIYEADEAQTIKRQIDERKTRLGATIEGTTNQVKNEVYSASPLEGLYQDIIDWTNDDDLRRTYEEKLLQRAYDTLLVLPTGKKAEKREKVMKLAHDMVIIRHPFLLAWQIELEWRSGLEVEAY</sequence>
<organism evidence="4 5">
    <name type="scientific">Trematosphaeria pertusa</name>
    <dbReference type="NCBI Taxonomy" id="390896"/>
    <lineage>
        <taxon>Eukaryota</taxon>
        <taxon>Fungi</taxon>
        <taxon>Dikarya</taxon>
        <taxon>Ascomycota</taxon>
        <taxon>Pezizomycotina</taxon>
        <taxon>Dothideomycetes</taxon>
        <taxon>Pleosporomycetidae</taxon>
        <taxon>Pleosporales</taxon>
        <taxon>Massarineae</taxon>
        <taxon>Trematosphaeriaceae</taxon>
        <taxon>Trematosphaeria</taxon>
    </lineage>
</organism>
<evidence type="ECO:0000256" key="3">
    <source>
        <dbReference type="PROSITE-ProRule" id="PRU00339"/>
    </source>
</evidence>
<dbReference type="EMBL" id="ML987209">
    <property type="protein sequence ID" value="KAF2242127.1"/>
    <property type="molecule type" value="Genomic_DNA"/>
</dbReference>
<dbReference type="InterPro" id="IPR019734">
    <property type="entry name" value="TPR_rpt"/>
</dbReference>
<dbReference type="InterPro" id="IPR039226">
    <property type="entry name" value="Ski3/TTC37"/>
</dbReference>
<evidence type="ECO:0000256" key="1">
    <source>
        <dbReference type="ARBA" id="ARBA00022737"/>
    </source>
</evidence>
<dbReference type="OrthoDB" id="421075at2759"/>
<dbReference type="Gene3D" id="1.25.40.10">
    <property type="entry name" value="Tetratricopeptide repeat domain"/>
    <property type="match status" value="1"/>
</dbReference>
<dbReference type="SMART" id="SM00028">
    <property type="entry name" value="TPR"/>
    <property type="match status" value="2"/>
</dbReference>
<dbReference type="SUPFAM" id="SSF48452">
    <property type="entry name" value="TPR-like"/>
    <property type="match status" value="1"/>
</dbReference>
<dbReference type="PANTHER" id="PTHR15704:SF7">
    <property type="entry name" value="SUPERKILLER COMPLEX PROTEIN 3"/>
    <property type="match status" value="1"/>
</dbReference>
<dbReference type="AlphaFoldDB" id="A0A6A6HVQ0"/>
<keyword evidence="2 3" id="KW-0802">TPR repeat</keyword>
<reference evidence="4" key="1">
    <citation type="journal article" date="2020" name="Stud. Mycol.">
        <title>101 Dothideomycetes genomes: a test case for predicting lifestyles and emergence of pathogens.</title>
        <authorList>
            <person name="Haridas S."/>
            <person name="Albert R."/>
            <person name="Binder M."/>
            <person name="Bloem J."/>
            <person name="Labutti K."/>
            <person name="Salamov A."/>
            <person name="Andreopoulos B."/>
            <person name="Baker S."/>
            <person name="Barry K."/>
            <person name="Bills G."/>
            <person name="Bluhm B."/>
            <person name="Cannon C."/>
            <person name="Castanera R."/>
            <person name="Culley D."/>
            <person name="Daum C."/>
            <person name="Ezra D."/>
            <person name="Gonzalez J."/>
            <person name="Henrissat B."/>
            <person name="Kuo A."/>
            <person name="Liang C."/>
            <person name="Lipzen A."/>
            <person name="Lutzoni F."/>
            <person name="Magnuson J."/>
            <person name="Mondo S."/>
            <person name="Nolan M."/>
            <person name="Ohm R."/>
            <person name="Pangilinan J."/>
            <person name="Park H.-J."/>
            <person name="Ramirez L."/>
            <person name="Alfaro M."/>
            <person name="Sun H."/>
            <person name="Tritt A."/>
            <person name="Yoshinaga Y."/>
            <person name="Zwiers L.-H."/>
            <person name="Turgeon B."/>
            <person name="Goodwin S."/>
            <person name="Spatafora J."/>
            <person name="Crous P."/>
            <person name="Grigoriev I."/>
        </authorList>
    </citation>
    <scope>NUCLEOTIDE SEQUENCE</scope>
    <source>
        <strain evidence="4">CBS 122368</strain>
    </source>
</reference>
<dbReference type="GO" id="GO:0055087">
    <property type="term" value="C:Ski complex"/>
    <property type="evidence" value="ECO:0007669"/>
    <property type="project" value="InterPro"/>
</dbReference>
<dbReference type="GeneID" id="54579549"/>
<dbReference type="RefSeq" id="XP_033677131.1">
    <property type="nucleotide sequence ID" value="XM_033826219.1"/>
</dbReference>
<feature type="repeat" description="TPR" evidence="3">
    <location>
        <begin position="37"/>
        <end position="70"/>
    </location>
</feature>
<dbReference type="PROSITE" id="PS50005">
    <property type="entry name" value="TPR"/>
    <property type="match status" value="1"/>
</dbReference>
<dbReference type="Proteomes" id="UP000800094">
    <property type="component" value="Unassembled WGS sequence"/>
</dbReference>
<keyword evidence="1" id="KW-0677">Repeat</keyword>
<evidence type="ECO:0000313" key="4">
    <source>
        <dbReference type="EMBL" id="KAF2242127.1"/>
    </source>
</evidence>
<dbReference type="Pfam" id="PF18833">
    <property type="entry name" value="TPR_22"/>
    <property type="match status" value="1"/>
</dbReference>
<dbReference type="Pfam" id="PF13432">
    <property type="entry name" value="TPR_16"/>
    <property type="match status" value="1"/>
</dbReference>
<protein>
    <submittedName>
        <fullName evidence="4">Uncharacterized protein</fullName>
    </submittedName>
</protein>
<dbReference type="GO" id="GO:0006401">
    <property type="term" value="P:RNA catabolic process"/>
    <property type="evidence" value="ECO:0007669"/>
    <property type="project" value="InterPro"/>
</dbReference>
<dbReference type="InterPro" id="IPR011990">
    <property type="entry name" value="TPR-like_helical_dom_sf"/>
</dbReference>
<evidence type="ECO:0000313" key="5">
    <source>
        <dbReference type="Proteomes" id="UP000800094"/>
    </source>
</evidence>
<keyword evidence="5" id="KW-1185">Reference proteome</keyword>
<accession>A0A6A6HVQ0</accession>
<dbReference type="PANTHER" id="PTHR15704">
    <property type="entry name" value="SUPERKILLER 3 PROTEIN-RELATED"/>
    <property type="match status" value="1"/>
</dbReference>
<evidence type="ECO:0000256" key="2">
    <source>
        <dbReference type="ARBA" id="ARBA00022803"/>
    </source>
</evidence>
<proteinExistence type="predicted"/>